<dbReference type="InterPro" id="IPR036645">
    <property type="entry name" value="Elafin-like_sf"/>
</dbReference>
<gene>
    <name evidence="4" type="ORF">M514_18178</name>
</gene>
<feature type="domain" description="WAP" evidence="3">
    <location>
        <begin position="139"/>
        <end position="184"/>
    </location>
</feature>
<dbReference type="GO" id="GO:0045087">
    <property type="term" value="P:innate immune response"/>
    <property type="evidence" value="ECO:0007669"/>
    <property type="project" value="TreeGrafter"/>
</dbReference>
<dbReference type="PANTHER" id="PTHR19441:SF30">
    <property type="entry name" value="ELAFIN"/>
    <property type="match status" value="1"/>
</dbReference>
<dbReference type="GO" id="GO:0019731">
    <property type="term" value="P:antibacterial humoral response"/>
    <property type="evidence" value="ECO:0007669"/>
    <property type="project" value="TreeGrafter"/>
</dbReference>
<evidence type="ECO:0000256" key="2">
    <source>
        <dbReference type="ARBA" id="ARBA00023157"/>
    </source>
</evidence>
<feature type="domain" description="WAP" evidence="3">
    <location>
        <begin position="1194"/>
        <end position="1240"/>
    </location>
</feature>
<feature type="domain" description="WAP" evidence="3">
    <location>
        <begin position="1144"/>
        <end position="1189"/>
    </location>
</feature>
<evidence type="ECO:0000259" key="3">
    <source>
        <dbReference type="PROSITE" id="PS51390"/>
    </source>
</evidence>
<dbReference type="Pfam" id="PF00095">
    <property type="entry name" value="WAP"/>
    <property type="match status" value="19"/>
</dbReference>
<dbReference type="PANTHER" id="PTHR19441">
    <property type="entry name" value="WHEY ACDIC PROTEIN WAP"/>
    <property type="match status" value="1"/>
</dbReference>
<keyword evidence="1" id="KW-0732">Signal</keyword>
<dbReference type="GO" id="GO:0004867">
    <property type="term" value="F:serine-type endopeptidase inhibitor activity"/>
    <property type="evidence" value="ECO:0007669"/>
    <property type="project" value="TreeGrafter"/>
</dbReference>
<dbReference type="SMART" id="SM00217">
    <property type="entry name" value="WAP"/>
    <property type="match status" value="18"/>
</dbReference>
<feature type="domain" description="WAP" evidence="3">
    <location>
        <begin position="973"/>
        <end position="1019"/>
    </location>
</feature>
<dbReference type="Gene3D" id="4.10.75.10">
    <property type="entry name" value="Elafin-like"/>
    <property type="match status" value="18"/>
</dbReference>
<evidence type="ECO:0000313" key="4">
    <source>
        <dbReference type="EMBL" id="KFD69562.1"/>
    </source>
</evidence>
<reference evidence="4" key="1">
    <citation type="journal article" date="2014" name="Nat. Genet.">
        <title>Genome and transcriptome of the porcine whipworm Trichuris suis.</title>
        <authorList>
            <person name="Jex A.R."/>
            <person name="Nejsum P."/>
            <person name="Schwarz E.M."/>
            <person name="Hu L."/>
            <person name="Young N.D."/>
            <person name="Hall R.S."/>
            <person name="Korhonen P.K."/>
            <person name="Liao S."/>
            <person name="Thamsborg S."/>
            <person name="Xia J."/>
            <person name="Xu P."/>
            <person name="Wang S."/>
            <person name="Scheerlinck J.P."/>
            <person name="Hofmann A."/>
            <person name="Sternberg P.W."/>
            <person name="Wang J."/>
            <person name="Gasser R.B."/>
        </authorList>
    </citation>
    <scope>NUCLEOTIDE SEQUENCE [LARGE SCALE GENOMIC DNA]</scope>
    <source>
        <strain evidence="4">DCEP-RM93F</strain>
    </source>
</reference>
<keyword evidence="2" id="KW-1015">Disulfide bond</keyword>
<dbReference type="CDD" id="cd00199">
    <property type="entry name" value="WAP"/>
    <property type="match status" value="1"/>
</dbReference>
<dbReference type="PROSITE" id="PS51390">
    <property type="entry name" value="WAP"/>
    <property type="match status" value="10"/>
</dbReference>
<dbReference type="InterPro" id="IPR050514">
    <property type="entry name" value="WAP_four-disulfide_core"/>
</dbReference>
<dbReference type="GO" id="GO:0005615">
    <property type="term" value="C:extracellular space"/>
    <property type="evidence" value="ECO:0007669"/>
    <property type="project" value="TreeGrafter"/>
</dbReference>
<organism evidence="4">
    <name type="scientific">Trichuris suis</name>
    <name type="common">pig whipworm</name>
    <dbReference type="NCBI Taxonomy" id="68888"/>
    <lineage>
        <taxon>Eukaryota</taxon>
        <taxon>Metazoa</taxon>
        <taxon>Ecdysozoa</taxon>
        <taxon>Nematoda</taxon>
        <taxon>Enoplea</taxon>
        <taxon>Dorylaimia</taxon>
        <taxon>Trichinellida</taxon>
        <taxon>Trichuridae</taxon>
        <taxon>Trichuris</taxon>
    </lineage>
</organism>
<feature type="domain" description="WAP" evidence="3">
    <location>
        <begin position="1245"/>
        <end position="1290"/>
    </location>
</feature>
<evidence type="ECO:0000256" key="1">
    <source>
        <dbReference type="ARBA" id="ARBA00022729"/>
    </source>
</evidence>
<dbReference type="Proteomes" id="UP000030758">
    <property type="component" value="Unassembled WGS sequence"/>
</dbReference>
<protein>
    <recommendedName>
        <fullName evidence="3">WAP domain-containing protein</fullName>
    </recommendedName>
</protein>
<name>A0A085NJB6_9BILA</name>
<dbReference type="EMBL" id="KL367494">
    <property type="protein sequence ID" value="KFD69562.1"/>
    <property type="molecule type" value="Genomic_DNA"/>
</dbReference>
<accession>A0A085NJB6</accession>
<feature type="domain" description="WAP" evidence="3">
    <location>
        <begin position="1093"/>
        <end position="1139"/>
    </location>
</feature>
<feature type="domain" description="WAP" evidence="3">
    <location>
        <begin position="222"/>
        <end position="268"/>
    </location>
</feature>
<dbReference type="InterPro" id="IPR008197">
    <property type="entry name" value="WAP_dom"/>
</dbReference>
<dbReference type="SUPFAM" id="SSF57256">
    <property type="entry name" value="Elafin-like"/>
    <property type="match status" value="19"/>
</dbReference>
<sequence length="1342" mass="143574">MLLSFGTSQEDLLRANKLHDSLWADALAQASSLGNTLPSERRKMTALVQLLIGLAICLLQDAETAKIGRCPPTPFAPGRARFCYSDNQCPGRKKCCLTKSGYACTTPAFYYAKPPTTTPHDTNCDEEENCPKPIPHPSNKQKPGTCPPSNFFTGKAPFCNTDSDCEGSQKCCATKAGTQCITPLTEGRALFCKSDGDCDGSEKCCLTKAGKECVKPVQKPGPTAKPGTCPPYPFGAVGVLSNCQTDFDCKGTLKCCMTSVGFNCTAPVEESREVIKAGECPAAPAVTGKALFCRSDGDCDGSEKCCLTKVGKECVKPVQEPGPTAKPGTCPPYPFGAVGISSYSVRGDVRFWTGFTHSFPTLVRQHLVNNRHCCNYRIGREVIKPHCVSAGPTGKPGTCPPYPFGAVGISSYSVRGDVRFWTGFTHSFPTLVRQHLVNNRHCCNYRIGREVIKAGECPAAPEVTGRALFCKSDGDCDGSEKCCLTKVGKECVKPVQKRTSPLTEYDDIPTVIVFQQGQPASQAHRRRTFLDWLYAFLSDFGREVIKAGECPAAPEVTGRALFCKSDGDCDGSEKCCLTKVGKECVKPVQKRTSPLTEYDDIPTVIVFQQGQPASQAHRRRTFLDWLYAFLSDFGREVIKAGECPAAPEVTGRALFCKSDGDCDGSEKCCLTKVGKECVKPVQKRTSPLTEYDDIPTVIVFQQGQPASQAHRRRTFLDWLYAFLSDFGREVIKAGECPAAPEVTGRALFCKSDGDCDGSEKCCLTKVGKECVKPVQKRTSPLTEYDDIPTVIVFQQGQPASQAHRRRTFLDWLYAFLSDFGREVIKAGECPAAPEVTGRALFCKSDGDCDGSEKCCLTKVGKECVKPVQKPGPTGKPGTCPPYPFGAVGLAMLCQTDFDCKGTLKCCMTSVGFNCTAPVEESGEVIKAGECPAAPEVTGRALLCKSDGDCDGSEKCCLTKVGKECVKPVQKPGPTAKPGTCPPSPFGAVGLAMFCQTDFDCKGTLKCCMTSVGFNCTAPVEESKIANQLLVINRHSRNYPIGREVIKAGECPAAPEVTGRALFCRSDEDCEGSEKCCLTKVGKECVKPVQKPGPTAKPGTCPPYPFGAVGLAMFCQTDFDCKGTLKCCMTSVGFNCTAPVEESREVIKPGECPAVPAITGKALFCRSDEDCDGSYKCCLTSVGRTCVEPAPKPGAVVKPGSCPAVPFGPVGLANFCQSDSDCEGSLKCCVTSVGYECASPVEESLRPSKRGICPWPSSVMEKGRLCSSDGDCQGSRKCCPTKAGNACVKPVSEELAGGRGSCPPAAYVMGVPGSCRRDKDCEVGMKCCDGIDGKSCSVLVVRS</sequence>
<feature type="domain" description="WAP" evidence="3">
    <location>
        <begin position="872"/>
        <end position="918"/>
    </location>
</feature>
<proteinExistence type="predicted"/>
<feature type="domain" description="WAP" evidence="3">
    <location>
        <begin position="1043"/>
        <end position="1088"/>
    </location>
</feature>
<feature type="domain" description="WAP" evidence="3">
    <location>
        <begin position="63"/>
        <end position="108"/>
    </location>
</feature>